<sequence>MDIFQWSQVAMLAKWQQMLGDMHDDVATKLTDHWLLDPEPEFSIISPEGTRRERPSGGG</sequence>
<reference evidence="1" key="1">
    <citation type="journal article" date="2022" name="Pest Manag. Sci.">
        <title>Glutamicibacter halophytocola-mediated host fitness of potato tuber moth on Solanaceae crops.</title>
        <authorList>
            <person name="Wang W."/>
            <person name="Xiao G."/>
            <person name="Du G."/>
            <person name="Chang L."/>
            <person name="Yang Y."/>
            <person name="Ye J."/>
            <person name="Chen B."/>
        </authorList>
    </citation>
    <scope>NUCLEOTIDE SEQUENCE</scope>
    <source>
        <strain evidence="1">S2</strain>
    </source>
</reference>
<dbReference type="RefSeq" id="WP_257745204.1">
    <property type="nucleotide sequence ID" value="NZ_CP102487.1"/>
</dbReference>
<accession>A0AA95BPU5</accession>
<proteinExistence type="predicted"/>
<protein>
    <submittedName>
        <fullName evidence="1">Uncharacterized protein</fullName>
    </submittedName>
</protein>
<dbReference type="Proteomes" id="UP001060018">
    <property type="component" value="Chromosome"/>
</dbReference>
<evidence type="ECO:0000313" key="2">
    <source>
        <dbReference type="Proteomes" id="UP001060018"/>
    </source>
</evidence>
<dbReference type="AlphaFoldDB" id="A0AA95BPU5"/>
<organism evidence="1 2">
    <name type="scientific">Glutamicibacter halophytocola</name>
    <dbReference type="NCBI Taxonomy" id="1933880"/>
    <lineage>
        <taxon>Bacteria</taxon>
        <taxon>Bacillati</taxon>
        <taxon>Actinomycetota</taxon>
        <taxon>Actinomycetes</taxon>
        <taxon>Micrococcales</taxon>
        <taxon>Micrococcaceae</taxon>
        <taxon>Glutamicibacter</taxon>
    </lineage>
</organism>
<dbReference type="EMBL" id="CP102487">
    <property type="protein sequence ID" value="UUX57584.1"/>
    <property type="molecule type" value="Genomic_DNA"/>
</dbReference>
<name>A0AA95BPU5_9MICC</name>
<gene>
    <name evidence="1" type="ORF">NUH22_09615</name>
</gene>
<evidence type="ECO:0000313" key="1">
    <source>
        <dbReference type="EMBL" id="UUX57584.1"/>
    </source>
</evidence>